<organism evidence="8 9">
    <name type="scientific">Nocardioides dokdonensis FR1436</name>
    <dbReference type="NCBI Taxonomy" id="1300347"/>
    <lineage>
        <taxon>Bacteria</taxon>
        <taxon>Bacillati</taxon>
        <taxon>Actinomycetota</taxon>
        <taxon>Actinomycetes</taxon>
        <taxon>Propionibacteriales</taxon>
        <taxon>Nocardioidaceae</taxon>
        <taxon>Nocardioides</taxon>
    </lineage>
</organism>
<comment type="subcellular location">
    <subcellularLocation>
        <location evidence="1">Cell membrane</location>
        <topology evidence="1">Multi-pass membrane protein</topology>
    </subcellularLocation>
</comment>
<evidence type="ECO:0000313" key="9">
    <source>
        <dbReference type="Proteomes" id="UP000077868"/>
    </source>
</evidence>
<keyword evidence="5 6" id="KW-0472">Membrane</keyword>
<protein>
    <submittedName>
        <fullName evidence="8">FtsX-like permease family protein</fullName>
    </submittedName>
</protein>
<dbReference type="PANTHER" id="PTHR30287:SF1">
    <property type="entry name" value="INNER MEMBRANE PROTEIN"/>
    <property type="match status" value="1"/>
</dbReference>
<dbReference type="KEGG" id="ndk:I601_1212"/>
<dbReference type="Pfam" id="PF02687">
    <property type="entry name" value="FtsX"/>
    <property type="match status" value="1"/>
</dbReference>
<feature type="transmembrane region" description="Helical" evidence="6">
    <location>
        <begin position="86"/>
        <end position="115"/>
    </location>
</feature>
<feature type="transmembrane region" description="Helical" evidence="6">
    <location>
        <begin position="215"/>
        <end position="243"/>
    </location>
</feature>
<evidence type="ECO:0000256" key="5">
    <source>
        <dbReference type="ARBA" id="ARBA00023136"/>
    </source>
</evidence>
<dbReference type="RefSeq" id="WP_068107391.1">
    <property type="nucleotide sequence ID" value="NZ_CP015079.1"/>
</dbReference>
<keyword evidence="9" id="KW-1185">Reference proteome</keyword>
<feature type="transmembrane region" description="Helical" evidence="6">
    <location>
        <begin position="637"/>
        <end position="658"/>
    </location>
</feature>
<keyword evidence="4 6" id="KW-1133">Transmembrane helix</keyword>
<dbReference type="InterPro" id="IPR003838">
    <property type="entry name" value="ABC3_permease_C"/>
</dbReference>
<feature type="transmembrane region" description="Helical" evidence="6">
    <location>
        <begin position="264"/>
        <end position="288"/>
    </location>
</feature>
<feature type="transmembrane region" description="Helical" evidence="6">
    <location>
        <begin position="20"/>
        <end position="40"/>
    </location>
</feature>
<feature type="transmembrane region" description="Helical" evidence="6">
    <location>
        <begin position="177"/>
        <end position="195"/>
    </location>
</feature>
<dbReference type="PANTHER" id="PTHR30287">
    <property type="entry name" value="MEMBRANE COMPONENT OF PREDICTED ABC SUPERFAMILY METABOLITE UPTAKE TRANSPORTER"/>
    <property type="match status" value="1"/>
</dbReference>
<dbReference type="AlphaFoldDB" id="A0A1A9GHD0"/>
<evidence type="ECO:0000256" key="6">
    <source>
        <dbReference type="SAM" id="Phobius"/>
    </source>
</evidence>
<reference evidence="8 9" key="1">
    <citation type="submission" date="2016-03" db="EMBL/GenBank/DDBJ databases">
        <title>Complete genome sequence of a soil Actinobacterium, Nocardioides dokdonensis FR1436.</title>
        <authorList>
            <person name="Kwon S.-K."/>
            <person name="Kim K."/>
            <person name="Kim J.F."/>
        </authorList>
    </citation>
    <scope>NUCLEOTIDE SEQUENCE [LARGE SCALE GENOMIC DNA]</scope>
    <source>
        <strain evidence="8 9">FR1436</strain>
    </source>
</reference>
<evidence type="ECO:0000256" key="1">
    <source>
        <dbReference type="ARBA" id="ARBA00004651"/>
    </source>
</evidence>
<evidence type="ECO:0000256" key="3">
    <source>
        <dbReference type="ARBA" id="ARBA00022692"/>
    </source>
</evidence>
<feature type="transmembrane region" description="Helical" evidence="6">
    <location>
        <begin position="733"/>
        <end position="752"/>
    </location>
</feature>
<dbReference type="STRING" id="1300347.I601_1212"/>
<sequence length="773" mass="78830">MRRDLARTLRGAWSRRGTLLPLLLLTTVVVAGVVAVLGFSESAGTSGALAVPLLVVALVAVPATGSELARARRGEIALARLRGLDGGALFVLMALEPLVVLVLGGLLGGGLGLVVAHVTARAWLSDPGPLVGADALVAALLVVLVALGALMVGMTAALREPLADQVTTTARPRRTSVAAAFAQVLVVVGAAVAVYRSSVGPDPRTGAATGRPDLVVLAGPALLGLAAGAAALWVLRALARVWVRRRGHRAGLAGFLAARRLDRVAGAAGSVRVLVAAAVVAGVALTAATQVERWTDQTARLVAGAPLRIDLETDAEGALALTRRLDPDGTDLMAAVLVPGEGSVAARRAFLDLARFDAVLGDFYDDTAAAAVGSVVDELVAEQTAASGPVEGEELVATVRGVSRRLKGRMRPQVVATLRAADGASRQVRLRLEIDLDGGSDTVAVPVDCAAGCTPVALTLQRLPGDSALPWTLDSLVLGGSDLLERGWSPAAETRGDRPGGPVPVAGGLLALTSSTPLVAVPTPDTSSVPVLATRTATWEGAPVLDSPGGADLAADVVARTPGLPLVQGDGVLADLPRAVQGSPPTVPLAQVMVLARADAPAAVLDAVLEETGGELRSLEDVRAAVSDDTGAAQARVYLLMAGFSLLVALLVLSTAVARERPAWLRDMAALRVVGLDVRRLRGAGRLEVAGLCVVSVVAAVLGSAAAVLWLLGDLTLVEVPTHAVPLRTSVDPWPVLGLGAGVAVAVALVVGRGRRPSRERSRPAILREEAQR</sequence>
<evidence type="ECO:0000313" key="8">
    <source>
        <dbReference type="EMBL" id="ANH37654.1"/>
    </source>
</evidence>
<dbReference type="GO" id="GO:0005886">
    <property type="term" value="C:plasma membrane"/>
    <property type="evidence" value="ECO:0007669"/>
    <property type="project" value="UniProtKB-SubCell"/>
</dbReference>
<proteinExistence type="predicted"/>
<dbReference type="PATRIC" id="fig|1300347.3.peg.1214"/>
<keyword evidence="2" id="KW-1003">Cell membrane</keyword>
<keyword evidence="3 6" id="KW-0812">Transmembrane</keyword>
<evidence type="ECO:0000256" key="2">
    <source>
        <dbReference type="ARBA" id="ARBA00022475"/>
    </source>
</evidence>
<evidence type="ECO:0000256" key="4">
    <source>
        <dbReference type="ARBA" id="ARBA00022989"/>
    </source>
</evidence>
<gene>
    <name evidence="8" type="ORF">I601_1212</name>
</gene>
<dbReference type="InterPro" id="IPR038766">
    <property type="entry name" value="Membrane_comp_ABC_pdt"/>
</dbReference>
<feature type="domain" description="ABC3 transporter permease C-terminal" evidence="7">
    <location>
        <begin position="51"/>
        <end position="159"/>
    </location>
</feature>
<dbReference type="EMBL" id="CP015079">
    <property type="protein sequence ID" value="ANH37654.1"/>
    <property type="molecule type" value="Genomic_DNA"/>
</dbReference>
<evidence type="ECO:0000259" key="7">
    <source>
        <dbReference type="Pfam" id="PF02687"/>
    </source>
</evidence>
<feature type="transmembrane region" description="Helical" evidence="6">
    <location>
        <begin position="135"/>
        <end position="157"/>
    </location>
</feature>
<dbReference type="Proteomes" id="UP000077868">
    <property type="component" value="Chromosome"/>
</dbReference>
<accession>A0A1A9GHD0</accession>
<name>A0A1A9GHD0_9ACTN</name>
<feature type="transmembrane region" description="Helical" evidence="6">
    <location>
        <begin position="46"/>
        <end position="65"/>
    </location>
</feature>
<feature type="transmembrane region" description="Helical" evidence="6">
    <location>
        <begin position="689"/>
        <end position="713"/>
    </location>
</feature>